<dbReference type="Proteomes" id="UP001057520">
    <property type="component" value="Chromosome"/>
</dbReference>
<dbReference type="Gene3D" id="3.40.50.10140">
    <property type="entry name" value="Toll/interleukin-1 receptor homology (TIR) domain"/>
    <property type="match status" value="1"/>
</dbReference>
<reference evidence="4 5" key="1">
    <citation type="submission" date="2022-04" db="EMBL/GenBank/DDBJ databases">
        <title>Genome sequence of soybean root-associated Caulobacter segnis RL271.</title>
        <authorList>
            <person name="Longley R."/>
            <person name="Bonito G."/>
            <person name="Trigodet F."/>
            <person name="Crosson S."/>
            <person name="Fiebig A."/>
        </authorList>
    </citation>
    <scope>NUCLEOTIDE SEQUENCE [LARGE SCALE GENOMIC DNA]</scope>
    <source>
        <strain evidence="4 5">RL271</strain>
    </source>
</reference>
<dbReference type="Gene3D" id="1.25.40.10">
    <property type="entry name" value="Tetratricopeptide repeat domain"/>
    <property type="match status" value="1"/>
</dbReference>
<evidence type="ECO:0000259" key="3">
    <source>
        <dbReference type="Pfam" id="PF13676"/>
    </source>
</evidence>
<evidence type="ECO:0000313" key="4">
    <source>
        <dbReference type="EMBL" id="USQ97368.1"/>
    </source>
</evidence>
<keyword evidence="5" id="KW-1185">Reference proteome</keyword>
<evidence type="ECO:0000256" key="1">
    <source>
        <dbReference type="SAM" id="Coils"/>
    </source>
</evidence>
<keyword evidence="2" id="KW-1133">Transmembrane helix</keyword>
<protein>
    <submittedName>
        <fullName evidence="4">TIR domain-containing protein</fullName>
    </submittedName>
</protein>
<evidence type="ECO:0000313" key="5">
    <source>
        <dbReference type="Proteomes" id="UP001057520"/>
    </source>
</evidence>
<dbReference type="SUPFAM" id="SSF52200">
    <property type="entry name" value="Toll/Interleukin receptor TIR domain"/>
    <property type="match status" value="1"/>
</dbReference>
<evidence type="ECO:0000256" key="2">
    <source>
        <dbReference type="SAM" id="Phobius"/>
    </source>
</evidence>
<sequence>MDGDWSAPARYWGFVSYSHRDAVQGRRLHGQLERYVLPRRLVGRETARGVTPRRLTPIFRDREEFPAAHDLSVEVRAALSASKVLLVICSPNAAASPWVAREVELFRALHPDRPVLAALIAGEPDAAFPAPLCVGAEPLAADFRPNRDGHRLALLKLVAGMAGVGLDELVQRDAQRHLRTVTAVTAVSVIAALTMGLLTALALSSSHEARRQKGLALEALGEARRQKTLALSARDEAQRQRTEALQARDEADRQRVAALEARGEAENQRQEAEAMVEFMSTELRGKLEGSEKLAVQSAVSQRALEYYAGRSDRLPPTSAARRARVLNALGQDFERSGDLGGALARFDEAYRVTSRLKTSEPGDPQRIFEHAQNEFGIAQIAYRRQDWAKAKGGYERYAQLADSLVWLKPDSVEYRKEAAYAQGNLCAVALKMRDTKAALERCARSLDAMREVANRVEDGRRAVASDMVNRHAWMADAYQRAGDLARARAERDQEAMILAAQLAERPKDRNVRADWIVLQQAYASLAHAAGDRAGALARLNEGRPEAVRLLAEDPDEARAKRLLDQIDRSIAYLNQLKGTQK</sequence>
<accession>A0ABY4ZXD8</accession>
<gene>
    <name evidence="4" type="ORF">MZV50_07460</name>
</gene>
<keyword evidence="1" id="KW-0175">Coiled coil</keyword>
<feature type="domain" description="TIR" evidence="3">
    <location>
        <begin position="14"/>
        <end position="144"/>
    </location>
</feature>
<organism evidence="4 5">
    <name type="scientific">Caulobacter segnis</name>
    <dbReference type="NCBI Taxonomy" id="88688"/>
    <lineage>
        <taxon>Bacteria</taxon>
        <taxon>Pseudomonadati</taxon>
        <taxon>Pseudomonadota</taxon>
        <taxon>Alphaproteobacteria</taxon>
        <taxon>Caulobacterales</taxon>
        <taxon>Caulobacteraceae</taxon>
        <taxon>Caulobacter</taxon>
    </lineage>
</organism>
<dbReference type="EMBL" id="CP096040">
    <property type="protein sequence ID" value="USQ97368.1"/>
    <property type="molecule type" value="Genomic_DNA"/>
</dbReference>
<proteinExistence type="predicted"/>
<feature type="transmembrane region" description="Helical" evidence="2">
    <location>
        <begin position="181"/>
        <end position="203"/>
    </location>
</feature>
<feature type="coiled-coil region" evidence="1">
    <location>
        <begin position="234"/>
        <end position="282"/>
    </location>
</feature>
<dbReference type="SUPFAM" id="SSF48452">
    <property type="entry name" value="TPR-like"/>
    <property type="match status" value="1"/>
</dbReference>
<dbReference type="InterPro" id="IPR035897">
    <property type="entry name" value="Toll_tir_struct_dom_sf"/>
</dbReference>
<dbReference type="InterPro" id="IPR011990">
    <property type="entry name" value="TPR-like_helical_dom_sf"/>
</dbReference>
<name>A0ABY4ZXD8_9CAUL</name>
<keyword evidence="2" id="KW-0812">Transmembrane</keyword>
<dbReference type="Pfam" id="PF13676">
    <property type="entry name" value="TIR_2"/>
    <property type="match status" value="1"/>
</dbReference>
<keyword evidence="2" id="KW-0472">Membrane</keyword>
<dbReference type="InterPro" id="IPR000157">
    <property type="entry name" value="TIR_dom"/>
</dbReference>